<dbReference type="InterPro" id="IPR029054">
    <property type="entry name" value="dUTPase-like"/>
</dbReference>
<gene>
    <name evidence="7" type="ORF">DFP99_1263</name>
</gene>
<dbReference type="Gene3D" id="2.70.40.10">
    <property type="match status" value="1"/>
</dbReference>
<dbReference type="GeneID" id="94546532"/>
<dbReference type="PANTHER" id="PTHR11241">
    <property type="entry name" value="DEOXYURIDINE 5'-TRIPHOSPHATE NUCLEOTIDOHYDROLASE"/>
    <property type="match status" value="1"/>
</dbReference>
<organism evidence="7 8">
    <name type="scientific">Weissella soli</name>
    <dbReference type="NCBI Taxonomy" id="155866"/>
    <lineage>
        <taxon>Bacteria</taxon>
        <taxon>Bacillati</taxon>
        <taxon>Bacillota</taxon>
        <taxon>Bacilli</taxon>
        <taxon>Lactobacillales</taxon>
        <taxon>Lactobacillaceae</taxon>
        <taxon>Weissella</taxon>
    </lineage>
</organism>
<keyword evidence="4" id="KW-0546">Nucleotide metabolism</keyword>
<comment type="catalytic activity">
    <reaction evidence="5">
        <text>dUTP + H2O = dUMP + diphosphate + H(+)</text>
        <dbReference type="Rhea" id="RHEA:10248"/>
        <dbReference type="ChEBI" id="CHEBI:15377"/>
        <dbReference type="ChEBI" id="CHEBI:15378"/>
        <dbReference type="ChEBI" id="CHEBI:33019"/>
        <dbReference type="ChEBI" id="CHEBI:61555"/>
        <dbReference type="ChEBI" id="CHEBI:246422"/>
        <dbReference type="EC" id="3.6.1.23"/>
    </reaction>
</comment>
<dbReference type="GO" id="GO:0006226">
    <property type="term" value="P:dUMP biosynthetic process"/>
    <property type="evidence" value="ECO:0007669"/>
    <property type="project" value="InterPro"/>
</dbReference>
<feature type="domain" description="dUTPase-like" evidence="6">
    <location>
        <begin position="68"/>
        <end position="176"/>
    </location>
</feature>
<dbReference type="SUPFAM" id="SSF51283">
    <property type="entry name" value="dUTPase-like"/>
    <property type="match status" value="1"/>
</dbReference>
<comment type="similarity">
    <text evidence="1">Belongs to the dUTPase family.</text>
</comment>
<dbReference type="InterPro" id="IPR033704">
    <property type="entry name" value="dUTPase_trimeric"/>
</dbReference>
<dbReference type="InterPro" id="IPR008181">
    <property type="entry name" value="dUTPase"/>
</dbReference>
<evidence type="ECO:0000313" key="8">
    <source>
        <dbReference type="Proteomes" id="UP000254912"/>
    </source>
</evidence>
<protein>
    <recommendedName>
        <fullName evidence="2">dUTP diphosphatase</fullName>
        <ecNumber evidence="2">3.6.1.23</ecNumber>
    </recommendedName>
</protein>
<dbReference type="EC" id="3.6.1.23" evidence="2"/>
<dbReference type="EMBL" id="QRAS01000003">
    <property type="protein sequence ID" value="RDL05308.1"/>
    <property type="molecule type" value="Genomic_DNA"/>
</dbReference>
<evidence type="ECO:0000256" key="2">
    <source>
        <dbReference type="ARBA" id="ARBA00012379"/>
    </source>
</evidence>
<dbReference type="GO" id="GO:0046081">
    <property type="term" value="P:dUTP catabolic process"/>
    <property type="evidence" value="ECO:0007669"/>
    <property type="project" value="InterPro"/>
</dbReference>
<dbReference type="OrthoDB" id="9809956at2"/>
<dbReference type="RefSeq" id="WP_070230537.1">
    <property type="nucleotide sequence ID" value="NZ_BJYO01000004.1"/>
</dbReference>
<dbReference type="GO" id="GO:0000287">
    <property type="term" value="F:magnesium ion binding"/>
    <property type="evidence" value="ECO:0007669"/>
    <property type="project" value="InterPro"/>
</dbReference>
<dbReference type="AlphaFoldDB" id="A0A288Q6Z0"/>
<name>A0A288Q6Z0_9LACO</name>
<dbReference type="CDD" id="cd07557">
    <property type="entry name" value="trimeric_dUTPase"/>
    <property type="match status" value="1"/>
</dbReference>
<evidence type="ECO:0000256" key="3">
    <source>
        <dbReference type="ARBA" id="ARBA00022801"/>
    </source>
</evidence>
<evidence type="ECO:0000256" key="5">
    <source>
        <dbReference type="ARBA" id="ARBA00047686"/>
    </source>
</evidence>
<dbReference type="Proteomes" id="UP000254912">
    <property type="component" value="Unassembled WGS sequence"/>
</dbReference>
<evidence type="ECO:0000259" key="6">
    <source>
        <dbReference type="Pfam" id="PF00692"/>
    </source>
</evidence>
<dbReference type="KEGG" id="wso:WSWS_01346"/>
<sequence>MARGFAIVKRYEGAGLNLPKRSTQAAAGYDFEVAEDFVVPAMWKLNAVKRLANLLSTDVPADIDAADAAFKPVLVPTGIKAYMEPNEFLMLANRSSNPLKRRLVLPNGVGVIDADYVDNPTNEGEIFIQLVNYGFRDVHLKKGERIAQGIFMPFQITDSDGADAKSTREAGFGSTGVK</sequence>
<evidence type="ECO:0000256" key="1">
    <source>
        <dbReference type="ARBA" id="ARBA00006581"/>
    </source>
</evidence>
<reference evidence="7 8" key="1">
    <citation type="submission" date="2018-07" db="EMBL/GenBank/DDBJ databases">
        <title>Genomic Encyclopedia of Type Strains, Phase III (KMG-III): the genomes of soil and plant-associated and newly described type strains.</title>
        <authorList>
            <person name="Whitman W."/>
        </authorList>
    </citation>
    <scope>NUCLEOTIDE SEQUENCE [LARGE SCALE GENOMIC DNA]</scope>
    <source>
        <strain evidence="7 8">CECT 7031</strain>
    </source>
</reference>
<keyword evidence="8" id="KW-1185">Reference proteome</keyword>
<evidence type="ECO:0000313" key="7">
    <source>
        <dbReference type="EMBL" id="RDL05308.1"/>
    </source>
</evidence>
<evidence type="ECO:0000256" key="4">
    <source>
        <dbReference type="ARBA" id="ARBA00023080"/>
    </source>
</evidence>
<accession>A0A288Q6Z0</accession>
<dbReference type="PANTHER" id="PTHR11241:SF0">
    <property type="entry name" value="DEOXYURIDINE 5'-TRIPHOSPHATE NUCLEOTIDOHYDROLASE"/>
    <property type="match status" value="1"/>
</dbReference>
<dbReference type="InterPro" id="IPR036157">
    <property type="entry name" value="dUTPase-like_sf"/>
</dbReference>
<dbReference type="Pfam" id="PF00692">
    <property type="entry name" value="dUTPase"/>
    <property type="match status" value="1"/>
</dbReference>
<dbReference type="GO" id="GO:0004170">
    <property type="term" value="F:dUTP diphosphatase activity"/>
    <property type="evidence" value="ECO:0007669"/>
    <property type="project" value="UniProtKB-EC"/>
</dbReference>
<proteinExistence type="inferred from homology"/>
<keyword evidence="3 7" id="KW-0378">Hydrolase</keyword>
<comment type="caution">
    <text evidence="7">The sequence shown here is derived from an EMBL/GenBank/DDBJ whole genome shotgun (WGS) entry which is preliminary data.</text>
</comment>